<dbReference type="Gene3D" id="3.10.200.10">
    <property type="entry name" value="Alpha carbonic anhydrase"/>
    <property type="match status" value="1"/>
</dbReference>
<keyword evidence="9" id="KW-1185">Reference proteome</keyword>
<evidence type="ECO:0000313" key="9">
    <source>
        <dbReference type="Proteomes" id="UP000502823"/>
    </source>
</evidence>
<evidence type="ECO:0000313" key="8">
    <source>
        <dbReference type="EMBL" id="GFG35723.1"/>
    </source>
</evidence>
<dbReference type="Pfam" id="PF00194">
    <property type="entry name" value="Carb_anhydrase"/>
    <property type="match status" value="1"/>
</dbReference>
<dbReference type="SUPFAM" id="SSF51069">
    <property type="entry name" value="Carbonic anhydrase"/>
    <property type="match status" value="1"/>
</dbReference>
<dbReference type="PANTHER" id="PTHR18952:SF265">
    <property type="entry name" value="CARBONIC ANHYDRASE"/>
    <property type="match status" value="1"/>
</dbReference>
<evidence type="ECO:0000259" key="7">
    <source>
        <dbReference type="PROSITE" id="PS51144"/>
    </source>
</evidence>
<dbReference type="CDD" id="cd00326">
    <property type="entry name" value="alpha_CA"/>
    <property type="match status" value="1"/>
</dbReference>
<keyword evidence="5" id="KW-0456">Lyase</keyword>
<feature type="non-terminal residue" evidence="8">
    <location>
        <position position="1"/>
    </location>
</feature>
<dbReference type="EMBL" id="BLKM01005921">
    <property type="protein sequence ID" value="GFG35723.1"/>
    <property type="molecule type" value="Genomic_DNA"/>
</dbReference>
<evidence type="ECO:0000256" key="3">
    <source>
        <dbReference type="ARBA" id="ARBA00022723"/>
    </source>
</evidence>
<sequence>FALEMHVVHYRREISSLKQESRYNVRVIGVFFRISETEHNNTGLQQIVQFLPTVRMADTTVLLPEPFSLSRLVPEFSNLYLTYNGSLTTPPCTEAVSWVIRKEPLTVSRQQVEEFRNLMGQDGKTIKHNWRPTQPLNGRIVIHIR</sequence>
<dbReference type="SMART" id="SM01057">
    <property type="entry name" value="Carb_anhydrase"/>
    <property type="match status" value="1"/>
</dbReference>
<feature type="domain" description="Alpha-carbonic anhydrase" evidence="7">
    <location>
        <begin position="1"/>
        <end position="145"/>
    </location>
</feature>
<protein>
    <recommendedName>
        <fullName evidence="2">carbonic anhydrase</fullName>
        <ecNumber evidence="2">4.2.1.1</ecNumber>
    </recommendedName>
</protein>
<dbReference type="GO" id="GO:0004089">
    <property type="term" value="F:carbonate dehydratase activity"/>
    <property type="evidence" value="ECO:0007669"/>
    <property type="project" value="UniProtKB-EC"/>
</dbReference>
<accession>A0A6L2PSW7</accession>
<comment type="similarity">
    <text evidence="1">Belongs to the alpha-carbonic anhydrase family.</text>
</comment>
<keyword evidence="4" id="KW-0862">Zinc</keyword>
<name>A0A6L2PSW7_COPFO</name>
<evidence type="ECO:0000256" key="5">
    <source>
        <dbReference type="ARBA" id="ARBA00023239"/>
    </source>
</evidence>
<dbReference type="Proteomes" id="UP000502823">
    <property type="component" value="Unassembled WGS sequence"/>
</dbReference>
<dbReference type="EC" id="4.2.1.1" evidence="2"/>
<evidence type="ECO:0000256" key="1">
    <source>
        <dbReference type="ARBA" id="ARBA00010718"/>
    </source>
</evidence>
<dbReference type="InterPro" id="IPR036398">
    <property type="entry name" value="CA_dom_sf"/>
</dbReference>
<dbReference type="PANTHER" id="PTHR18952">
    <property type="entry name" value="CARBONIC ANHYDRASE"/>
    <property type="match status" value="1"/>
</dbReference>
<comment type="catalytic activity">
    <reaction evidence="6">
        <text>hydrogencarbonate + H(+) = CO2 + H2O</text>
        <dbReference type="Rhea" id="RHEA:10748"/>
        <dbReference type="ChEBI" id="CHEBI:15377"/>
        <dbReference type="ChEBI" id="CHEBI:15378"/>
        <dbReference type="ChEBI" id="CHEBI:16526"/>
        <dbReference type="ChEBI" id="CHEBI:17544"/>
        <dbReference type="EC" id="4.2.1.1"/>
    </reaction>
</comment>
<gene>
    <name evidence="8" type="ORF">Cfor_12205</name>
</gene>
<proteinExistence type="inferred from homology"/>
<evidence type="ECO:0000256" key="2">
    <source>
        <dbReference type="ARBA" id="ARBA00012925"/>
    </source>
</evidence>
<evidence type="ECO:0000256" key="6">
    <source>
        <dbReference type="ARBA" id="ARBA00048348"/>
    </source>
</evidence>
<organism evidence="8 9">
    <name type="scientific">Coptotermes formosanus</name>
    <name type="common">Formosan subterranean termite</name>
    <dbReference type="NCBI Taxonomy" id="36987"/>
    <lineage>
        <taxon>Eukaryota</taxon>
        <taxon>Metazoa</taxon>
        <taxon>Ecdysozoa</taxon>
        <taxon>Arthropoda</taxon>
        <taxon>Hexapoda</taxon>
        <taxon>Insecta</taxon>
        <taxon>Pterygota</taxon>
        <taxon>Neoptera</taxon>
        <taxon>Polyneoptera</taxon>
        <taxon>Dictyoptera</taxon>
        <taxon>Blattodea</taxon>
        <taxon>Blattoidea</taxon>
        <taxon>Termitoidae</taxon>
        <taxon>Rhinotermitidae</taxon>
        <taxon>Coptotermes</taxon>
    </lineage>
</organism>
<dbReference type="GO" id="GO:0008270">
    <property type="term" value="F:zinc ion binding"/>
    <property type="evidence" value="ECO:0007669"/>
    <property type="project" value="InterPro"/>
</dbReference>
<reference evidence="9" key="1">
    <citation type="submission" date="2020-01" db="EMBL/GenBank/DDBJ databases">
        <title>Draft genome sequence of the Termite Coptotermes fromosanus.</title>
        <authorList>
            <person name="Itakura S."/>
            <person name="Yosikawa Y."/>
            <person name="Umezawa K."/>
        </authorList>
    </citation>
    <scope>NUCLEOTIDE SEQUENCE [LARGE SCALE GENOMIC DNA]</scope>
</reference>
<keyword evidence="3" id="KW-0479">Metal-binding</keyword>
<dbReference type="InterPro" id="IPR023561">
    <property type="entry name" value="Carbonic_anhydrase_a-class"/>
</dbReference>
<dbReference type="InParanoid" id="A0A6L2PSW7"/>
<dbReference type="AlphaFoldDB" id="A0A6L2PSW7"/>
<dbReference type="PROSITE" id="PS51144">
    <property type="entry name" value="ALPHA_CA_2"/>
    <property type="match status" value="1"/>
</dbReference>
<dbReference type="OrthoDB" id="429145at2759"/>
<evidence type="ECO:0000256" key="4">
    <source>
        <dbReference type="ARBA" id="ARBA00022833"/>
    </source>
</evidence>
<dbReference type="InterPro" id="IPR001148">
    <property type="entry name" value="CA_dom"/>
</dbReference>
<comment type="caution">
    <text evidence="8">The sequence shown here is derived from an EMBL/GenBank/DDBJ whole genome shotgun (WGS) entry which is preliminary data.</text>
</comment>